<accession>A0A4D4KQY1</accession>
<keyword evidence="3" id="KW-1185">Reference proteome</keyword>
<sequence>MLHIYSPTAQRALVIASAVDAWAPNAARHTTRASVMATVDAPPASPQFTKAPFTQITADPTSRKPNTLRDQAIT</sequence>
<feature type="compositionally biased region" description="Polar residues" evidence="1">
    <location>
        <begin position="46"/>
        <end position="74"/>
    </location>
</feature>
<evidence type="ECO:0000313" key="3">
    <source>
        <dbReference type="Proteomes" id="UP000299290"/>
    </source>
</evidence>
<gene>
    <name evidence="2" type="ORF">SANT12839_096990</name>
</gene>
<dbReference type="Proteomes" id="UP000299290">
    <property type="component" value="Unassembled WGS sequence"/>
</dbReference>
<evidence type="ECO:0000313" key="2">
    <source>
        <dbReference type="EMBL" id="GDY48817.1"/>
    </source>
</evidence>
<reference evidence="2 3" key="1">
    <citation type="journal article" date="2020" name="Int. J. Syst. Evol. Microbiol.">
        <title>Reclassification of Streptomyces castelarensis and Streptomyces sporoclivatus as later heterotypic synonyms of Streptomyces antimycoticus.</title>
        <authorList>
            <person name="Komaki H."/>
            <person name="Tamura T."/>
        </authorList>
    </citation>
    <scope>NUCLEOTIDE SEQUENCE [LARGE SCALE GENOMIC DNA]</scope>
    <source>
        <strain evidence="2 3">NBRC 12839</strain>
    </source>
</reference>
<protein>
    <submittedName>
        <fullName evidence="2">Uncharacterized protein</fullName>
    </submittedName>
</protein>
<dbReference type="EMBL" id="BJHV01000001">
    <property type="protein sequence ID" value="GDY48817.1"/>
    <property type="molecule type" value="Genomic_DNA"/>
</dbReference>
<organism evidence="2 3">
    <name type="scientific">Streptomyces antimycoticus</name>
    <dbReference type="NCBI Taxonomy" id="68175"/>
    <lineage>
        <taxon>Bacteria</taxon>
        <taxon>Bacillati</taxon>
        <taxon>Actinomycetota</taxon>
        <taxon>Actinomycetes</taxon>
        <taxon>Kitasatosporales</taxon>
        <taxon>Streptomycetaceae</taxon>
        <taxon>Streptomyces</taxon>
        <taxon>Streptomyces violaceusniger group</taxon>
    </lineage>
</organism>
<feature type="region of interest" description="Disordered" evidence="1">
    <location>
        <begin position="42"/>
        <end position="74"/>
    </location>
</feature>
<comment type="caution">
    <text evidence="2">The sequence shown here is derived from an EMBL/GenBank/DDBJ whole genome shotgun (WGS) entry which is preliminary data.</text>
</comment>
<proteinExistence type="predicted"/>
<name>A0A4D4KQY1_9ACTN</name>
<evidence type="ECO:0000256" key="1">
    <source>
        <dbReference type="SAM" id="MobiDB-lite"/>
    </source>
</evidence>
<dbReference type="AlphaFoldDB" id="A0A4D4KQY1"/>